<dbReference type="AlphaFoldDB" id="A0A9P6DZA8"/>
<gene>
    <name evidence="1" type="ORF">BS47DRAFT_23153</name>
</gene>
<organism evidence="1 2">
    <name type="scientific">Hydnum rufescens UP504</name>
    <dbReference type="NCBI Taxonomy" id="1448309"/>
    <lineage>
        <taxon>Eukaryota</taxon>
        <taxon>Fungi</taxon>
        <taxon>Dikarya</taxon>
        <taxon>Basidiomycota</taxon>
        <taxon>Agaricomycotina</taxon>
        <taxon>Agaricomycetes</taxon>
        <taxon>Cantharellales</taxon>
        <taxon>Hydnaceae</taxon>
        <taxon>Hydnum</taxon>
    </lineage>
</organism>
<evidence type="ECO:0000313" key="2">
    <source>
        <dbReference type="Proteomes" id="UP000886523"/>
    </source>
</evidence>
<comment type="caution">
    <text evidence="1">The sequence shown here is derived from an EMBL/GenBank/DDBJ whole genome shotgun (WGS) entry which is preliminary data.</text>
</comment>
<evidence type="ECO:0000313" key="1">
    <source>
        <dbReference type="EMBL" id="KAF9519307.1"/>
    </source>
</evidence>
<reference evidence="1" key="1">
    <citation type="journal article" date="2020" name="Nat. Commun.">
        <title>Large-scale genome sequencing of mycorrhizal fungi provides insights into the early evolution of symbiotic traits.</title>
        <authorList>
            <person name="Miyauchi S."/>
            <person name="Kiss E."/>
            <person name="Kuo A."/>
            <person name="Drula E."/>
            <person name="Kohler A."/>
            <person name="Sanchez-Garcia M."/>
            <person name="Morin E."/>
            <person name="Andreopoulos B."/>
            <person name="Barry K.W."/>
            <person name="Bonito G."/>
            <person name="Buee M."/>
            <person name="Carver A."/>
            <person name="Chen C."/>
            <person name="Cichocki N."/>
            <person name="Clum A."/>
            <person name="Culley D."/>
            <person name="Crous P.W."/>
            <person name="Fauchery L."/>
            <person name="Girlanda M."/>
            <person name="Hayes R.D."/>
            <person name="Keri Z."/>
            <person name="LaButti K."/>
            <person name="Lipzen A."/>
            <person name="Lombard V."/>
            <person name="Magnuson J."/>
            <person name="Maillard F."/>
            <person name="Murat C."/>
            <person name="Nolan M."/>
            <person name="Ohm R.A."/>
            <person name="Pangilinan J."/>
            <person name="Pereira M.F."/>
            <person name="Perotto S."/>
            <person name="Peter M."/>
            <person name="Pfister S."/>
            <person name="Riley R."/>
            <person name="Sitrit Y."/>
            <person name="Stielow J.B."/>
            <person name="Szollosi G."/>
            <person name="Zifcakova L."/>
            <person name="Stursova M."/>
            <person name="Spatafora J.W."/>
            <person name="Tedersoo L."/>
            <person name="Vaario L.M."/>
            <person name="Yamada A."/>
            <person name="Yan M."/>
            <person name="Wang P."/>
            <person name="Xu J."/>
            <person name="Bruns T."/>
            <person name="Baldrian P."/>
            <person name="Vilgalys R."/>
            <person name="Dunand C."/>
            <person name="Henrissat B."/>
            <person name="Grigoriev I.V."/>
            <person name="Hibbett D."/>
            <person name="Nagy L.G."/>
            <person name="Martin F.M."/>
        </authorList>
    </citation>
    <scope>NUCLEOTIDE SEQUENCE</scope>
    <source>
        <strain evidence="1">UP504</strain>
    </source>
</reference>
<dbReference type="EMBL" id="MU128918">
    <property type="protein sequence ID" value="KAF9519307.1"/>
    <property type="molecule type" value="Genomic_DNA"/>
</dbReference>
<sequence>MGEESPFPIHTDNEPLYAVGRTDVSVDTAPATGVIKPKKIIAKKPIVDPRIELTDAELIASRERYDQDQQRIGRELHAQKEDKLAYFSAMEVRVAVVG</sequence>
<protein>
    <submittedName>
        <fullName evidence="1">Uncharacterized protein</fullName>
    </submittedName>
</protein>
<name>A0A9P6DZA8_9AGAM</name>
<dbReference type="Proteomes" id="UP000886523">
    <property type="component" value="Unassembled WGS sequence"/>
</dbReference>
<keyword evidence="2" id="KW-1185">Reference proteome</keyword>
<proteinExistence type="predicted"/>
<accession>A0A9P6DZA8</accession>